<keyword evidence="2" id="KW-0732">Signal</keyword>
<feature type="signal peptide" evidence="2">
    <location>
        <begin position="1"/>
        <end position="19"/>
    </location>
</feature>
<dbReference type="RefSeq" id="WP_157480357.1">
    <property type="nucleotide sequence ID" value="NZ_CP046566.1"/>
</dbReference>
<dbReference type="AlphaFoldDB" id="A0A6I6GAV9"/>
<evidence type="ECO:0000256" key="1">
    <source>
        <dbReference type="SAM" id="MobiDB-lite"/>
    </source>
</evidence>
<evidence type="ECO:0000313" key="4">
    <source>
        <dbReference type="Proteomes" id="UP000426027"/>
    </source>
</evidence>
<dbReference type="EMBL" id="CP046566">
    <property type="protein sequence ID" value="QGW29817.1"/>
    <property type="molecule type" value="Genomic_DNA"/>
</dbReference>
<evidence type="ECO:0000313" key="3">
    <source>
        <dbReference type="EMBL" id="QGW29817.1"/>
    </source>
</evidence>
<dbReference type="Proteomes" id="UP000426027">
    <property type="component" value="Chromosome"/>
</dbReference>
<proteinExistence type="predicted"/>
<evidence type="ECO:0000256" key="2">
    <source>
        <dbReference type="SAM" id="SignalP"/>
    </source>
</evidence>
<dbReference type="Pfam" id="PF09697">
    <property type="entry name" value="Porph_ging"/>
    <property type="match status" value="1"/>
</dbReference>
<feature type="chain" id="PRO_5026293463" evidence="2">
    <location>
        <begin position="20"/>
        <end position="290"/>
    </location>
</feature>
<dbReference type="NCBIfam" id="TIGR01200">
    <property type="entry name" value="GLPGLI"/>
    <property type="match status" value="1"/>
</dbReference>
<gene>
    <name evidence="3" type="ORF">GLV81_18355</name>
</gene>
<accession>A0A6I6GAV9</accession>
<name>A0A6I6GAV9_9BACT</name>
<dbReference type="KEGG" id="fls:GLV81_18355"/>
<dbReference type="InterPro" id="IPR005901">
    <property type="entry name" value="GLPGLI"/>
</dbReference>
<feature type="region of interest" description="Disordered" evidence="1">
    <location>
        <begin position="169"/>
        <end position="188"/>
    </location>
</feature>
<protein>
    <submittedName>
        <fullName evidence="3">GLPGLI family protein</fullName>
    </submittedName>
</protein>
<organism evidence="3 4">
    <name type="scientific">Phnomibacter ginsenosidimutans</name>
    <dbReference type="NCBI Taxonomy" id="2676868"/>
    <lineage>
        <taxon>Bacteria</taxon>
        <taxon>Pseudomonadati</taxon>
        <taxon>Bacteroidota</taxon>
        <taxon>Chitinophagia</taxon>
        <taxon>Chitinophagales</taxon>
        <taxon>Chitinophagaceae</taxon>
        <taxon>Phnomibacter</taxon>
    </lineage>
</organism>
<keyword evidence="4" id="KW-1185">Reference proteome</keyword>
<sequence length="290" mass="31930">MKCKWIGIALLAVSVSATAQVKEGKVIYERKINMHKRLPPEAEQMRAMIPEFQTSKMELSFNPTQSLYKNVVEETNELPTGDGAGGGGMRGGMMFRFGGGNPNDETFRDYEKELIVESRELGPKKYLIDDTLRPMKWKLEQDTMTINGYLCYKATTVTSAFGMGGMRMNAGGGGQQRPAGDSAQGGNQQRRFNIPAEQKVEAWFTQDIETSAGPDNYFGLPGLILKVVVDEGTITYTALSVDTQAKANVKTPTSGKKITRQEYMKMMQQQFQGMRPPGGGGGGQRIIISQ</sequence>
<reference evidence="3 4" key="1">
    <citation type="submission" date="2019-11" db="EMBL/GenBank/DDBJ databases">
        <authorList>
            <person name="Im W.T."/>
        </authorList>
    </citation>
    <scope>NUCLEOTIDE SEQUENCE [LARGE SCALE GENOMIC DNA]</scope>
    <source>
        <strain evidence="3 4">SB-02</strain>
    </source>
</reference>